<sequence>MTTPIPIALVEPEEHSARMIQRELLPNFEVVYVLTDPDNAIFQIFTRHMSKLEGNLDDYRDGFGVGTNPEAAEADRKNPRAIVLTPAVYDEPAAAIKYGMEHGPIKGVPVVRMVPRLSHQASVHELKEQLDGLRKGGAIKAD</sequence>
<name>A0AAE0H920_9PEZI</name>
<dbReference type="EMBL" id="JAUEPN010000008">
    <property type="protein sequence ID" value="KAK3291960.1"/>
    <property type="molecule type" value="Genomic_DNA"/>
</dbReference>
<reference evidence="1" key="1">
    <citation type="journal article" date="2023" name="Mol. Phylogenet. Evol.">
        <title>Genome-scale phylogeny and comparative genomics of the fungal order Sordariales.</title>
        <authorList>
            <person name="Hensen N."/>
            <person name="Bonometti L."/>
            <person name="Westerberg I."/>
            <person name="Brannstrom I.O."/>
            <person name="Guillou S."/>
            <person name="Cros-Aarteil S."/>
            <person name="Calhoun S."/>
            <person name="Haridas S."/>
            <person name="Kuo A."/>
            <person name="Mondo S."/>
            <person name="Pangilinan J."/>
            <person name="Riley R."/>
            <person name="LaButti K."/>
            <person name="Andreopoulos B."/>
            <person name="Lipzen A."/>
            <person name="Chen C."/>
            <person name="Yan M."/>
            <person name="Daum C."/>
            <person name="Ng V."/>
            <person name="Clum A."/>
            <person name="Steindorff A."/>
            <person name="Ohm R.A."/>
            <person name="Martin F."/>
            <person name="Silar P."/>
            <person name="Natvig D.O."/>
            <person name="Lalanne C."/>
            <person name="Gautier V."/>
            <person name="Ament-Velasquez S.L."/>
            <person name="Kruys A."/>
            <person name="Hutchinson M.I."/>
            <person name="Powell A.J."/>
            <person name="Barry K."/>
            <person name="Miller A.N."/>
            <person name="Grigoriev I.V."/>
            <person name="Debuchy R."/>
            <person name="Gladieux P."/>
            <person name="Hiltunen Thoren M."/>
            <person name="Johannesson H."/>
        </authorList>
    </citation>
    <scope>NUCLEOTIDE SEQUENCE</scope>
    <source>
        <strain evidence="1">CBS 168.71</strain>
    </source>
</reference>
<proteinExistence type="predicted"/>
<keyword evidence="2" id="KW-1185">Reference proteome</keyword>
<protein>
    <submittedName>
        <fullName evidence="1">Uncharacterized protein</fullName>
    </submittedName>
</protein>
<dbReference type="GeneID" id="87841606"/>
<comment type="caution">
    <text evidence="1">The sequence shown here is derived from an EMBL/GenBank/DDBJ whole genome shotgun (WGS) entry which is preliminary data.</text>
</comment>
<reference evidence="1" key="2">
    <citation type="submission" date="2023-06" db="EMBL/GenBank/DDBJ databases">
        <authorList>
            <consortium name="Lawrence Berkeley National Laboratory"/>
            <person name="Haridas S."/>
            <person name="Hensen N."/>
            <person name="Bonometti L."/>
            <person name="Westerberg I."/>
            <person name="Brannstrom I.O."/>
            <person name="Guillou S."/>
            <person name="Cros-Aarteil S."/>
            <person name="Calhoun S."/>
            <person name="Kuo A."/>
            <person name="Mondo S."/>
            <person name="Pangilinan J."/>
            <person name="Riley R."/>
            <person name="Labutti K."/>
            <person name="Andreopoulos B."/>
            <person name="Lipzen A."/>
            <person name="Chen C."/>
            <person name="Yanf M."/>
            <person name="Daum C."/>
            <person name="Ng V."/>
            <person name="Clum A."/>
            <person name="Steindorff A."/>
            <person name="Ohm R."/>
            <person name="Martin F."/>
            <person name="Silar P."/>
            <person name="Natvig D."/>
            <person name="Lalanne C."/>
            <person name="Gautier V."/>
            <person name="Ament-Velasquez S.L."/>
            <person name="Kruys A."/>
            <person name="Hutchinson M.I."/>
            <person name="Powell A.J."/>
            <person name="Barry K."/>
            <person name="Miller A.N."/>
            <person name="Grigoriev I.V."/>
            <person name="Debuchy R."/>
            <person name="Gladieux P."/>
            <person name="Thoren M.H."/>
            <person name="Johannesson H."/>
        </authorList>
    </citation>
    <scope>NUCLEOTIDE SEQUENCE</scope>
    <source>
        <strain evidence="1">CBS 168.71</strain>
    </source>
</reference>
<evidence type="ECO:0000313" key="2">
    <source>
        <dbReference type="Proteomes" id="UP001278766"/>
    </source>
</evidence>
<dbReference type="AlphaFoldDB" id="A0AAE0H920"/>
<gene>
    <name evidence="1" type="ORF">B0H64DRAFT_408521</name>
</gene>
<evidence type="ECO:0000313" key="1">
    <source>
        <dbReference type="EMBL" id="KAK3291960.1"/>
    </source>
</evidence>
<dbReference type="Proteomes" id="UP001278766">
    <property type="component" value="Unassembled WGS sequence"/>
</dbReference>
<dbReference type="RefSeq" id="XP_062655474.1">
    <property type="nucleotide sequence ID" value="XM_062804658.1"/>
</dbReference>
<organism evidence="1 2">
    <name type="scientific">Chaetomium fimeti</name>
    <dbReference type="NCBI Taxonomy" id="1854472"/>
    <lineage>
        <taxon>Eukaryota</taxon>
        <taxon>Fungi</taxon>
        <taxon>Dikarya</taxon>
        <taxon>Ascomycota</taxon>
        <taxon>Pezizomycotina</taxon>
        <taxon>Sordariomycetes</taxon>
        <taxon>Sordariomycetidae</taxon>
        <taxon>Sordariales</taxon>
        <taxon>Chaetomiaceae</taxon>
        <taxon>Chaetomium</taxon>
    </lineage>
</organism>
<accession>A0AAE0H920</accession>